<dbReference type="RefSeq" id="WP_062559230.1">
    <property type="nucleotide sequence ID" value="NZ_CP013341.1"/>
</dbReference>
<dbReference type="PROSITE" id="PS50893">
    <property type="entry name" value="ABC_TRANSPORTER_2"/>
    <property type="match status" value="1"/>
</dbReference>
<keyword evidence="5" id="KW-0472">Membrane</keyword>
<protein>
    <submittedName>
        <fullName evidence="9">Putative ABC transport system ATP-binding protein</fullName>
    </submittedName>
</protein>
<dbReference type="GO" id="GO:0005886">
    <property type="term" value="C:plasma membrane"/>
    <property type="evidence" value="ECO:0007669"/>
    <property type="project" value="TreeGrafter"/>
</dbReference>
<dbReference type="KEGG" id="nur:ATY38_10355"/>
<dbReference type="InterPro" id="IPR017871">
    <property type="entry name" value="ABC_transporter-like_CS"/>
</dbReference>
<evidence type="ECO:0000313" key="9">
    <source>
        <dbReference type="EMBL" id="SDU11230.1"/>
    </source>
</evidence>
<dbReference type="InterPro" id="IPR027417">
    <property type="entry name" value="P-loop_NTPase"/>
</dbReference>
<dbReference type="PANTHER" id="PTHR24220:SF86">
    <property type="entry name" value="ABC TRANSPORTER ABCH.1"/>
    <property type="match status" value="1"/>
</dbReference>
<keyword evidence="2" id="KW-1003">Cell membrane</keyword>
<keyword evidence="3" id="KW-0547">Nucleotide-binding</keyword>
<evidence type="ECO:0000256" key="7">
    <source>
        <dbReference type="ARBA" id="ARBA00038388"/>
    </source>
</evidence>
<reference evidence="9 11" key="2">
    <citation type="submission" date="2016-10" db="EMBL/GenBank/DDBJ databases">
        <authorList>
            <person name="de Groot N.N."/>
        </authorList>
    </citation>
    <scope>NUCLEOTIDE SEQUENCE [LARGE SCALE GENOMIC DNA]</scope>
    <source>
        <strain evidence="9">Nm10</strain>
        <strain evidence="10 11">Nm9</strain>
    </source>
</reference>
<dbReference type="SMART" id="SM00382">
    <property type="entry name" value="AAA"/>
    <property type="match status" value="1"/>
</dbReference>
<gene>
    <name evidence="9" type="ORF">SAMN05216406_1253</name>
    <name evidence="10" type="ORF">SAMN05421510_100696</name>
</gene>
<dbReference type="PROSITE" id="PS00211">
    <property type="entry name" value="ABC_TRANSPORTER_1"/>
    <property type="match status" value="1"/>
</dbReference>
<evidence type="ECO:0000256" key="3">
    <source>
        <dbReference type="ARBA" id="ARBA00022741"/>
    </source>
</evidence>
<keyword evidence="5" id="KW-0812">Transmembrane</keyword>
<accession>A0A0S3AKK8</accession>
<evidence type="ECO:0000256" key="4">
    <source>
        <dbReference type="ARBA" id="ARBA00022840"/>
    </source>
</evidence>
<dbReference type="InterPro" id="IPR017911">
    <property type="entry name" value="MacB-like_ATP-bd"/>
</dbReference>
<evidence type="ECO:0000313" key="12">
    <source>
        <dbReference type="Proteomes" id="UP000182882"/>
    </source>
</evidence>
<dbReference type="Proteomes" id="UP000182882">
    <property type="component" value="Unassembled WGS sequence"/>
</dbReference>
<keyword evidence="4 9" id="KW-0067">ATP-binding</keyword>
<dbReference type="CDD" id="cd03255">
    <property type="entry name" value="ABC_MJ0796_LolCDE_FtsE"/>
    <property type="match status" value="1"/>
</dbReference>
<sequence>MIRLTAITRTFYMGDQTVYALNDINLQIASGEYVSIMGPSGSGKSTLLNILGLLDKPDSGCYELDEKQVTDLSETEQAQIRRERIGFVFQSFHLVPRLTAAENIELPLTLSGIPSEQRQIRVNEALQAFELKQRAQHRPAELSGGQRQRVAIARATIMQPSVILADEPTGNLDHQIGAEVMTLLENLHHQGTTLIVVTHDRELGARAHRQIGMRDGKILTDQTDDAG</sequence>
<comment type="similarity">
    <text evidence="7">Belongs to the ABC transporter superfamily. Macrolide exporter (TC 3.A.1.122) family.</text>
</comment>
<keyword evidence="5" id="KW-1133">Transmembrane helix</keyword>
<dbReference type="GO" id="GO:0016887">
    <property type="term" value="F:ATP hydrolysis activity"/>
    <property type="evidence" value="ECO:0007669"/>
    <property type="project" value="InterPro"/>
</dbReference>
<dbReference type="GO" id="GO:0022857">
    <property type="term" value="F:transmembrane transporter activity"/>
    <property type="evidence" value="ECO:0007669"/>
    <property type="project" value="UniProtKB-ARBA"/>
</dbReference>
<organism evidence="9 12">
    <name type="scientific">Nitrosomonas ureae</name>
    <dbReference type="NCBI Taxonomy" id="44577"/>
    <lineage>
        <taxon>Bacteria</taxon>
        <taxon>Pseudomonadati</taxon>
        <taxon>Pseudomonadota</taxon>
        <taxon>Betaproteobacteria</taxon>
        <taxon>Nitrosomonadales</taxon>
        <taxon>Nitrosomonadaceae</taxon>
        <taxon>Nitrosomonas</taxon>
    </lineage>
</organism>
<dbReference type="AlphaFoldDB" id="A0A0S3AKK8"/>
<proteinExistence type="inferred from homology"/>
<dbReference type="InterPro" id="IPR003439">
    <property type="entry name" value="ABC_transporter-like_ATP-bd"/>
</dbReference>
<dbReference type="InterPro" id="IPR003593">
    <property type="entry name" value="AAA+_ATPase"/>
</dbReference>
<keyword evidence="1" id="KW-0813">Transport</keyword>
<evidence type="ECO:0000256" key="6">
    <source>
        <dbReference type="ARBA" id="ARBA00023251"/>
    </source>
</evidence>
<keyword evidence="6" id="KW-0046">Antibiotic resistance</keyword>
<dbReference type="EMBL" id="FNLN01000025">
    <property type="protein sequence ID" value="SDU11230.1"/>
    <property type="molecule type" value="Genomic_DNA"/>
</dbReference>
<evidence type="ECO:0000313" key="11">
    <source>
        <dbReference type="Proteomes" id="UP000181998"/>
    </source>
</evidence>
<dbReference type="STRING" id="44577.ATY38_10355"/>
<reference evidence="12" key="1">
    <citation type="submission" date="2016-10" db="EMBL/GenBank/DDBJ databases">
        <authorList>
            <person name="Varghese N."/>
            <person name="Submissions S."/>
        </authorList>
    </citation>
    <scope>NUCLEOTIDE SEQUENCE [LARGE SCALE GENOMIC DNA]</scope>
    <source>
        <strain evidence="12">Nm10</strain>
    </source>
</reference>
<evidence type="ECO:0000259" key="8">
    <source>
        <dbReference type="PROSITE" id="PS50893"/>
    </source>
</evidence>
<dbReference type="GO" id="GO:0098796">
    <property type="term" value="C:membrane protein complex"/>
    <property type="evidence" value="ECO:0007669"/>
    <property type="project" value="UniProtKB-ARBA"/>
</dbReference>
<dbReference type="EMBL" id="FOFX01000006">
    <property type="protein sequence ID" value="SEP85049.1"/>
    <property type="molecule type" value="Genomic_DNA"/>
</dbReference>
<evidence type="ECO:0000256" key="2">
    <source>
        <dbReference type="ARBA" id="ARBA00022475"/>
    </source>
</evidence>
<dbReference type="GO" id="GO:0005524">
    <property type="term" value="F:ATP binding"/>
    <property type="evidence" value="ECO:0007669"/>
    <property type="project" value="UniProtKB-KW"/>
</dbReference>
<dbReference type="Gene3D" id="3.40.50.300">
    <property type="entry name" value="P-loop containing nucleotide triphosphate hydrolases"/>
    <property type="match status" value="1"/>
</dbReference>
<dbReference type="SUPFAM" id="SSF52540">
    <property type="entry name" value="P-loop containing nucleoside triphosphate hydrolases"/>
    <property type="match status" value="1"/>
</dbReference>
<name>A0A0S3AKK8_9PROT</name>
<evidence type="ECO:0000313" key="10">
    <source>
        <dbReference type="EMBL" id="SEP85049.1"/>
    </source>
</evidence>
<evidence type="ECO:0000256" key="5">
    <source>
        <dbReference type="ARBA" id="ARBA00022989"/>
    </source>
</evidence>
<dbReference type="Proteomes" id="UP000181998">
    <property type="component" value="Unassembled WGS sequence"/>
</dbReference>
<dbReference type="GO" id="GO:0046677">
    <property type="term" value="P:response to antibiotic"/>
    <property type="evidence" value="ECO:0007669"/>
    <property type="project" value="UniProtKB-KW"/>
</dbReference>
<dbReference type="PANTHER" id="PTHR24220">
    <property type="entry name" value="IMPORT ATP-BINDING PROTEIN"/>
    <property type="match status" value="1"/>
</dbReference>
<feature type="domain" description="ABC transporter" evidence="8">
    <location>
        <begin position="2"/>
        <end position="226"/>
    </location>
</feature>
<dbReference type="Pfam" id="PF00005">
    <property type="entry name" value="ABC_tran"/>
    <property type="match status" value="1"/>
</dbReference>
<evidence type="ECO:0000256" key="1">
    <source>
        <dbReference type="ARBA" id="ARBA00022448"/>
    </source>
</evidence>
<keyword evidence="12" id="KW-1185">Reference proteome</keyword>
<dbReference type="InterPro" id="IPR015854">
    <property type="entry name" value="ABC_transpr_LolD-like"/>
</dbReference>
<dbReference type="OrthoDB" id="8524638at2"/>
<dbReference type="FunFam" id="3.40.50.300:FF:000032">
    <property type="entry name" value="Export ABC transporter ATP-binding protein"/>
    <property type="match status" value="1"/>
</dbReference>